<dbReference type="InterPro" id="IPR015590">
    <property type="entry name" value="Aldehyde_DH_dom"/>
</dbReference>
<gene>
    <name evidence="2" type="ORF">S01H4_12257</name>
</gene>
<dbReference type="Pfam" id="PF00171">
    <property type="entry name" value="Aldedh"/>
    <property type="match status" value="1"/>
</dbReference>
<dbReference type="Gene3D" id="3.40.605.10">
    <property type="entry name" value="Aldehyde Dehydrogenase, Chain A, domain 1"/>
    <property type="match status" value="1"/>
</dbReference>
<protein>
    <recommendedName>
        <fullName evidence="1">Aldehyde dehydrogenase domain-containing protein</fullName>
    </recommendedName>
</protein>
<name>X0YYV1_9ZZZZ</name>
<dbReference type="PANTHER" id="PTHR43866:SF4">
    <property type="entry name" value="MALONATE-SEMIALDEHYDE DEHYDROGENASE"/>
    <property type="match status" value="1"/>
</dbReference>
<dbReference type="GO" id="GO:0006210">
    <property type="term" value="P:thymine catabolic process"/>
    <property type="evidence" value="ECO:0007669"/>
    <property type="project" value="TreeGrafter"/>
</dbReference>
<dbReference type="InterPro" id="IPR016161">
    <property type="entry name" value="Ald_DH/histidinol_DH"/>
</dbReference>
<reference evidence="2" key="1">
    <citation type="journal article" date="2014" name="Front. Microbiol.">
        <title>High frequency of phylogenetically diverse reductive dehalogenase-homologous genes in deep subseafloor sedimentary metagenomes.</title>
        <authorList>
            <person name="Kawai M."/>
            <person name="Futagami T."/>
            <person name="Toyoda A."/>
            <person name="Takaki Y."/>
            <person name="Nishi S."/>
            <person name="Hori S."/>
            <person name="Arai W."/>
            <person name="Tsubouchi T."/>
            <person name="Morono Y."/>
            <person name="Uchiyama I."/>
            <person name="Ito T."/>
            <person name="Fujiyama A."/>
            <person name="Inagaki F."/>
            <person name="Takami H."/>
        </authorList>
    </citation>
    <scope>NUCLEOTIDE SEQUENCE</scope>
    <source>
        <strain evidence="2">Expedition CK06-06</strain>
    </source>
</reference>
<dbReference type="InterPro" id="IPR010061">
    <property type="entry name" value="MeMal-semiAld_DH"/>
</dbReference>
<dbReference type="AlphaFoldDB" id="X0YYV1"/>
<dbReference type="SUPFAM" id="SSF53720">
    <property type="entry name" value="ALDH-like"/>
    <property type="match status" value="1"/>
</dbReference>
<comment type="caution">
    <text evidence="2">The sequence shown here is derived from an EMBL/GenBank/DDBJ whole genome shotgun (WGS) entry which is preliminary data.</text>
</comment>
<sequence length="176" mass="19389">MSEQAKKLKYCVNGEWLTSETKTYMNCYNPSTGEVIAQAPQCTAEEVESVVAAAKAAYPGWSNTPVVKRVQVLFKFKTLLEKHLDELTEILAREMGKAWEEAKGDVLKVVEVVEFACGMPQLMKGEALMDCATGYDTTMYHHPVGVFAGIAPWNFPAMIPQGWMAPICIAAGNCFV</sequence>
<proteinExistence type="predicted"/>
<dbReference type="PANTHER" id="PTHR43866">
    <property type="entry name" value="MALONATE-SEMIALDEHYDE DEHYDROGENASE"/>
    <property type="match status" value="1"/>
</dbReference>
<accession>X0YYV1</accession>
<dbReference type="GO" id="GO:0004491">
    <property type="term" value="F:methylmalonate-semialdehyde dehydrogenase (acylating, NAD) activity"/>
    <property type="evidence" value="ECO:0007669"/>
    <property type="project" value="InterPro"/>
</dbReference>
<dbReference type="EMBL" id="BART01005165">
    <property type="protein sequence ID" value="GAG61969.1"/>
    <property type="molecule type" value="Genomic_DNA"/>
</dbReference>
<feature type="non-terminal residue" evidence="2">
    <location>
        <position position="176"/>
    </location>
</feature>
<dbReference type="InterPro" id="IPR016162">
    <property type="entry name" value="Ald_DH_N"/>
</dbReference>
<feature type="domain" description="Aldehyde dehydrogenase" evidence="1">
    <location>
        <begin position="16"/>
        <end position="176"/>
    </location>
</feature>
<dbReference type="GO" id="GO:0006574">
    <property type="term" value="P:L-valine catabolic process"/>
    <property type="evidence" value="ECO:0007669"/>
    <property type="project" value="TreeGrafter"/>
</dbReference>
<organism evidence="2">
    <name type="scientific">marine sediment metagenome</name>
    <dbReference type="NCBI Taxonomy" id="412755"/>
    <lineage>
        <taxon>unclassified sequences</taxon>
        <taxon>metagenomes</taxon>
        <taxon>ecological metagenomes</taxon>
    </lineage>
</organism>
<evidence type="ECO:0000313" key="2">
    <source>
        <dbReference type="EMBL" id="GAG61969.1"/>
    </source>
</evidence>
<evidence type="ECO:0000259" key="1">
    <source>
        <dbReference type="Pfam" id="PF00171"/>
    </source>
</evidence>